<dbReference type="EMBL" id="MK072462">
    <property type="protein sequence ID" value="AYV85612.1"/>
    <property type="molecule type" value="Genomic_DNA"/>
</dbReference>
<reference evidence="1" key="1">
    <citation type="submission" date="2018-10" db="EMBL/GenBank/DDBJ databases">
        <title>Hidden diversity of soil giant viruses.</title>
        <authorList>
            <person name="Schulz F."/>
            <person name="Alteio L."/>
            <person name="Goudeau D."/>
            <person name="Ryan E.M."/>
            <person name="Malmstrom R.R."/>
            <person name="Blanchard J."/>
            <person name="Woyke T."/>
        </authorList>
    </citation>
    <scope>NUCLEOTIDE SEQUENCE</scope>
    <source>
        <strain evidence="1">SAV1</strain>
    </source>
</reference>
<sequence length="185" mass="21843">MDPTFFAESEQKNYVTFSTDFGRPEIRMRFDGDDDHILSNIILFQHIKEQFDNALHRFEINPAIIYDSFFLCSQLTYTYNIRHHVNVFINATSMLSPDITKNSSVGEYLFILVSCASLLHDVIRLDKNVEYLDKFLEKYDFKDDIKWIIKNICPQTIENCHNNKIVQFARDIVYNADKNTNDHQN</sequence>
<protein>
    <submittedName>
        <fullName evidence="1">HD superfamily hydrolase</fullName>
    </submittedName>
</protein>
<keyword evidence="1" id="KW-0378">Hydrolase</keyword>
<organism evidence="1">
    <name type="scientific">Satyrvirus sp</name>
    <dbReference type="NCBI Taxonomy" id="2487771"/>
    <lineage>
        <taxon>Viruses</taxon>
        <taxon>Varidnaviria</taxon>
        <taxon>Bamfordvirae</taxon>
        <taxon>Nucleocytoviricota</taxon>
        <taxon>Megaviricetes</taxon>
        <taxon>Imitervirales</taxon>
        <taxon>Mimiviridae</taxon>
        <taxon>Megamimivirinae</taxon>
    </lineage>
</organism>
<proteinExistence type="predicted"/>
<evidence type="ECO:0000313" key="1">
    <source>
        <dbReference type="EMBL" id="AYV85612.1"/>
    </source>
</evidence>
<gene>
    <name evidence="1" type="ORF">Satyrvirus26_1</name>
</gene>
<dbReference type="SUPFAM" id="SSF109604">
    <property type="entry name" value="HD-domain/PDEase-like"/>
    <property type="match status" value="1"/>
</dbReference>
<dbReference type="GO" id="GO:0016787">
    <property type="term" value="F:hydrolase activity"/>
    <property type="evidence" value="ECO:0007669"/>
    <property type="project" value="UniProtKB-KW"/>
</dbReference>
<name>A0A3G5AEK2_9VIRU</name>
<accession>A0A3G5AEK2</accession>